<dbReference type="Gene3D" id="3.40.1190.20">
    <property type="match status" value="1"/>
</dbReference>
<dbReference type="InterPro" id="IPR029056">
    <property type="entry name" value="Ribokinase-like"/>
</dbReference>
<dbReference type="RefSeq" id="WP_011125937.1">
    <property type="nucleotide sequence ID" value="NC_005042.1"/>
</dbReference>
<name>Q7V9P1_PROMA</name>
<reference evidence="7 8" key="1">
    <citation type="journal article" date="2003" name="Proc. Natl. Acad. Sci. U.S.A.">
        <title>Genome sequence of the cyanobacterium Prochlorococcus marinus SS120, a nearly minimal oxyphototrophic genome.</title>
        <authorList>
            <person name="Dufresne A."/>
            <person name="Salanoubat M."/>
            <person name="Partensky F."/>
            <person name="Artiguenave F."/>
            <person name="Axmann I.M."/>
            <person name="Barbe V."/>
            <person name="Duprat S."/>
            <person name="Galperin M.Y."/>
            <person name="Koonin E.V."/>
            <person name="Le Gall F."/>
            <person name="Makarova K.S."/>
            <person name="Ostrowski M."/>
            <person name="Oztas S."/>
            <person name="Robert C."/>
            <person name="Rogozin I.B."/>
            <person name="Scanlan D.J."/>
            <person name="Tandeau de Marsac N."/>
            <person name="Weissenbach J."/>
            <person name="Wincker P."/>
            <person name="Wolf Y.I."/>
            <person name="Hess W.R."/>
        </authorList>
    </citation>
    <scope>NUCLEOTIDE SEQUENCE [LARGE SCALE GENOMIC DNA]</scope>
    <source>
        <strain evidence="8">SARG / CCMP1375 / SS120</strain>
    </source>
</reference>
<dbReference type="KEGG" id="pma:Pro_1788"/>
<dbReference type="Pfam" id="PF00294">
    <property type="entry name" value="PfkB"/>
    <property type="match status" value="1"/>
</dbReference>
<dbReference type="EnsemblBacteria" id="AAQ00832">
    <property type="protein sequence ID" value="AAQ00832"/>
    <property type="gene ID" value="Pro_1788"/>
</dbReference>
<keyword evidence="5" id="KW-0067">ATP-binding</keyword>
<evidence type="ECO:0000256" key="5">
    <source>
        <dbReference type="ARBA" id="ARBA00022840"/>
    </source>
</evidence>
<evidence type="ECO:0000313" key="7">
    <source>
        <dbReference type="EMBL" id="AAQ00832.1"/>
    </source>
</evidence>
<evidence type="ECO:0000256" key="4">
    <source>
        <dbReference type="ARBA" id="ARBA00022777"/>
    </source>
</evidence>
<evidence type="ECO:0000313" key="8">
    <source>
        <dbReference type="Proteomes" id="UP000001420"/>
    </source>
</evidence>
<dbReference type="InterPro" id="IPR002173">
    <property type="entry name" value="Carboh/pur_kinase_PfkB_CS"/>
</dbReference>
<evidence type="ECO:0000256" key="1">
    <source>
        <dbReference type="ARBA" id="ARBA00010688"/>
    </source>
</evidence>
<dbReference type="PROSITE" id="PS00583">
    <property type="entry name" value="PFKB_KINASES_1"/>
    <property type="match status" value="1"/>
</dbReference>
<dbReference type="PROSITE" id="PS00584">
    <property type="entry name" value="PFKB_KINASES_2"/>
    <property type="match status" value="1"/>
</dbReference>
<dbReference type="AlphaFoldDB" id="Q7V9P1"/>
<keyword evidence="2" id="KW-0808">Transferase</keyword>
<accession>Q7V9P1</accession>
<evidence type="ECO:0000256" key="3">
    <source>
        <dbReference type="ARBA" id="ARBA00022741"/>
    </source>
</evidence>
<dbReference type="SUPFAM" id="SSF53613">
    <property type="entry name" value="Ribokinase-like"/>
    <property type="match status" value="1"/>
</dbReference>
<proteinExistence type="inferred from homology"/>
<dbReference type="EMBL" id="AE017126">
    <property type="protein sequence ID" value="AAQ00832.1"/>
    <property type="molecule type" value="Genomic_DNA"/>
</dbReference>
<protein>
    <submittedName>
        <fullName evidence="7">Sugar kinase, ribokinase family</fullName>
    </submittedName>
</protein>
<gene>
    <name evidence="7" type="primary">rbsK</name>
    <name evidence="7" type="ordered locus">Pro_1788</name>
</gene>
<dbReference type="InterPro" id="IPR050306">
    <property type="entry name" value="PfkB_Carbo_kinase"/>
</dbReference>
<dbReference type="OrthoDB" id="9813569at2"/>
<dbReference type="PATRIC" id="fig|167539.5.peg.1889"/>
<dbReference type="HOGENOM" id="CLU_027634_6_1_3"/>
<dbReference type="InterPro" id="IPR011611">
    <property type="entry name" value="PfkB_dom"/>
</dbReference>
<dbReference type="GO" id="GO:0005524">
    <property type="term" value="F:ATP binding"/>
    <property type="evidence" value="ECO:0007669"/>
    <property type="project" value="UniProtKB-KW"/>
</dbReference>
<keyword evidence="3" id="KW-0547">Nucleotide-binding</keyword>
<dbReference type="eggNOG" id="COG0524">
    <property type="taxonomic scope" value="Bacteria"/>
</dbReference>
<keyword evidence="8" id="KW-1185">Reference proteome</keyword>
<dbReference type="STRING" id="167539.Pro_1788"/>
<keyword evidence="4 7" id="KW-0418">Kinase</keyword>
<evidence type="ECO:0000256" key="2">
    <source>
        <dbReference type="ARBA" id="ARBA00022679"/>
    </source>
</evidence>
<organism evidence="7 8">
    <name type="scientific">Prochlorococcus marinus (strain SARG / CCMP1375 / SS120)</name>
    <dbReference type="NCBI Taxonomy" id="167539"/>
    <lineage>
        <taxon>Bacteria</taxon>
        <taxon>Bacillati</taxon>
        <taxon>Cyanobacteriota</taxon>
        <taxon>Cyanophyceae</taxon>
        <taxon>Synechococcales</taxon>
        <taxon>Prochlorococcaceae</taxon>
        <taxon>Prochlorococcus</taxon>
    </lineage>
</organism>
<comment type="similarity">
    <text evidence="1">Belongs to the carbohydrate kinase PfkB family.</text>
</comment>
<dbReference type="GO" id="GO:0016301">
    <property type="term" value="F:kinase activity"/>
    <property type="evidence" value="ECO:0007669"/>
    <property type="project" value="UniProtKB-KW"/>
</dbReference>
<dbReference type="CDD" id="cd01167">
    <property type="entry name" value="bac_FRK"/>
    <property type="match status" value="1"/>
</dbReference>
<evidence type="ECO:0000259" key="6">
    <source>
        <dbReference type="Pfam" id="PF00294"/>
    </source>
</evidence>
<dbReference type="PANTHER" id="PTHR43085">
    <property type="entry name" value="HEXOKINASE FAMILY MEMBER"/>
    <property type="match status" value="1"/>
</dbReference>
<feature type="domain" description="Carbohydrate kinase PfkB" evidence="6">
    <location>
        <begin position="5"/>
        <end position="321"/>
    </location>
</feature>
<dbReference type="Proteomes" id="UP000001420">
    <property type="component" value="Chromosome"/>
</dbReference>
<sequence length="338" mass="36479">MKNPNVICFGEALVDRLGPLGGDPASDKPVDDCLGGAPANVASGLARLGINAAFVGCLGNDSIGNQFRELFMARGVNFAGLQIHESLLSRIVLVYRDLNGERSFGGFAGDQSNIFADQYLDLNVHKKIFPSLLDEAKWLLLGTIPLAVEHSREVVQWTIEQSLNNGLQIAFDLNWRPTFWDINMTPNNPPDTKTCSLITSFLEHASLIKLAKEEAEWFFNSKDPWEISNALPEKPSVIVTDGAQPINWVLGGFSGQTPALSPQKVVDTTGAGDAFMAGLMTQIISFSSQPKLFSEAEAMIQFSAGCGALVCGAPGAIEPQPSYSEVQSLLSSFLNDRS</sequence>
<dbReference type="PANTHER" id="PTHR43085:SF1">
    <property type="entry name" value="PSEUDOURIDINE KINASE-RELATED"/>
    <property type="match status" value="1"/>
</dbReference>